<keyword evidence="2" id="KW-1185">Reference proteome</keyword>
<comment type="caution">
    <text evidence="1">The sequence shown here is derived from an EMBL/GenBank/DDBJ whole genome shotgun (WGS) entry which is preliminary data.</text>
</comment>
<dbReference type="EMBL" id="JAEAOA010001521">
    <property type="protein sequence ID" value="KAK3593641.1"/>
    <property type="molecule type" value="Genomic_DNA"/>
</dbReference>
<feature type="non-terminal residue" evidence="1">
    <location>
        <position position="1"/>
    </location>
</feature>
<reference evidence="1" key="1">
    <citation type="journal article" date="2021" name="Genome Biol. Evol.">
        <title>A High-Quality Reference Genome for a Parasitic Bivalve with Doubly Uniparental Inheritance (Bivalvia: Unionida).</title>
        <authorList>
            <person name="Smith C.H."/>
        </authorList>
    </citation>
    <scope>NUCLEOTIDE SEQUENCE</scope>
    <source>
        <strain evidence="1">CHS0354</strain>
    </source>
</reference>
<reference evidence="1" key="3">
    <citation type="submission" date="2023-05" db="EMBL/GenBank/DDBJ databases">
        <authorList>
            <person name="Smith C.H."/>
        </authorList>
    </citation>
    <scope>NUCLEOTIDE SEQUENCE</scope>
    <source>
        <strain evidence="1">CHS0354</strain>
        <tissue evidence="1">Mantle</tissue>
    </source>
</reference>
<dbReference type="AlphaFoldDB" id="A0AAE0VXF2"/>
<evidence type="ECO:0000313" key="1">
    <source>
        <dbReference type="EMBL" id="KAK3593641.1"/>
    </source>
</evidence>
<dbReference type="Proteomes" id="UP001195483">
    <property type="component" value="Unassembled WGS sequence"/>
</dbReference>
<organism evidence="1 2">
    <name type="scientific">Potamilus streckersoni</name>
    <dbReference type="NCBI Taxonomy" id="2493646"/>
    <lineage>
        <taxon>Eukaryota</taxon>
        <taxon>Metazoa</taxon>
        <taxon>Spiralia</taxon>
        <taxon>Lophotrochozoa</taxon>
        <taxon>Mollusca</taxon>
        <taxon>Bivalvia</taxon>
        <taxon>Autobranchia</taxon>
        <taxon>Heteroconchia</taxon>
        <taxon>Palaeoheterodonta</taxon>
        <taxon>Unionida</taxon>
        <taxon>Unionoidea</taxon>
        <taxon>Unionidae</taxon>
        <taxon>Ambleminae</taxon>
        <taxon>Lampsilini</taxon>
        <taxon>Potamilus</taxon>
    </lineage>
</organism>
<accession>A0AAE0VXF2</accession>
<protein>
    <submittedName>
        <fullName evidence="1">Uncharacterized protein</fullName>
    </submittedName>
</protein>
<feature type="non-terminal residue" evidence="1">
    <location>
        <position position="151"/>
    </location>
</feature>
<gene>
    <name evidence="1" type="ORF">CHS0354_025532</name>
</gene>
<proteinExistence type="predicted"/>
<name>A0AAE0VXF2_9BIVA</name>
<sequence>VTVQTSFEMWEGPSHYKSVSTTTHTDRAALQNVGENMLIQAEKALFGSQGMYIKTHDKTVRAIVRTSTQQLGRSKNCRKKKADKIKPIWQEKTQNCKKTFGYKTESKLMQQDSCDYSKMELDLFAILHKMTTQDLVWAEYYLECCSDGSYR</sequence>
<reference evidence="1" key="2">
    <citation type="journal article" date="2021" name="Genome Biol. Evol.">
        <title>Developing a high-quality reference genome for a parasitic bivalve with doubly uniparental inheritance (Bivalvia: Unionida).</title>
        <authorList>
            <person name="Smith C.H."/>
        </authorList>
    </citation>
    <scope>NUCLEOTIDE SEQUENCE</scope>
    <source>
        <strain evidence="1">CHS0354</strain>
        <tissue evidence="1">Mantle</tissue>
    </source>
</reference>
<evidence type="ECO:0000313" key="2">
    <source>
        <dbReference type="Proteomes" id="UP001195483"/>
    </source>
</evidence>